<evidence type="ECO:0000313" key="9">
    <source>
        <dbReference type="EMBL" id="CCX13315.1"/>
    </source>
</evidence>
<dbReference type="InterPro" id="IPR039113">
    <property type="entry name" value="ATG29"/>
</dbReference>
<dbReference type="AlphaFoldDB" id="U4L770"/>
<accession>U4L770</accession>
<dbReference type="EMBL" id="HF935805">
    <property type="protein sequence ID" value="CCX13315.1"/>
    <property type="molecule type" value="Genomic_DNA"/>
</dbReference>
<feature type="compositionally biased region" description="Polar residues" evidence="7">
    <location>
        <begin position="133"/>
        <end position="144"/>
    </location>
</feature>
<feature type="compositionally biased region" description="Polar residues" evidence="7">
    <location>
        <begin position="14"/>
        <end position="26"/>
    </location>
</feature>
<dbReference type="Gene3D" id="1.10.10.2570">
    <property type="match status" value="1"/>
</dbReference>
<evidence type="ECO:0000256" key="7">
    <source>
        <dbReference type="SAM" id="MobiDB-lite"/>
    </source>
</evidence>
<dbReference type="InterPro" id="IPR040666">
    <property type="entry name" value="Atg29_N"/>
</dbReference>
<dbReference type="STRING" id="1076935.U4L770"/>
<name>U4L770_PYROM</name>
<dbReference type="eggNOG" id="ENOG502S3V4">
    <property type="taxonomic scope" value="Eukaryota"/>
</dbReference>
<evidence type="ECO:0000256" key="2">
    <source>
        <dbReference type="ARBA" id="ARBA00010082"/>
    </source>
</evidence>
<dbReference type="GO" id="GO:0000407">
    <property type="term" value="C:phagophore assembly site"/>
    <property type="evidence" value="ECO:0007669"/>
    <property type="project" value="UniProtKB-SubCell"/>
</dbReference>
<dbReference type="PANTHER" id="PTHR40012">
    <property type="entry name" value="AUTOPHAGY-RELATED PROTEIN 29"/>
    <property type="match status" value="1"/>
</dbReference>
<evidence type="ECO:0000256" key="5">
    <source>
        <dbReference type="ARBA" id="ARBA00022927"/>
    </source>
</evidence>
<dbReference type="Proteomes" id="UP000018144">
    <property type="component" value="Unassembled WGS sequence"/>
</dbReference>
<dbReference type="Pfam" id="PF18388">
    <property type="entry name" value="ATG29_N"/>
    <property type="match status" value="1"/>
</dbReference>
<dbReference type="GO" id="GO:0015031">
    <property type="term" value="P:protein transport"/>
    <property type="evidence" value="ECO:0007669"/>
    <property type="project" value="UniProtKB-KW"/>
</dbReference>
<keyword evidence="6" id="KW-0072">Autophagy</keyword>
<feature type="compositionally biased region" description="Polar residues" evidence="7">
    <location>
        <begin position="221"/>
        <end position="239"/>
    </location>
</feature>
<evidence type="ECO:0000259" key="8">
    <source>
        <dbReference type="Pfam" id="PF18388"/>
    </source>
</evidence>
<evidence type="ECO:0000256" key="4">
    <source>
        <dbReference type="ARBA" id="ARBA00022448"/>
    </source>
</evidence>
<feature type="region of interest" description="Disordered" evidence="7">
    <location>
        <begin position="133"/>
        <end position="278"/>
    </location>
</feature>
<dbReference type="GO" id="GO:0000045">
    <property type="term" value="P:autophagosome assembly"/>
    <property type="evidence" value="ECO:0007669"/>
    <property type="project" value="InterPro"/>
</dbReference>
<organism evidence="9 10">
    <name type="scientific">Pyronema omphalodes (strain CBS 100304)</name>
    <name type="common">Pyronema confluens</name>
    <dbReference type="NCBI Taxonomy" id="1076935"/>
    <lineage>
        <taxon>Eukaryota</taxon>
        <taxon>Fungi</taxon>
        <taxon>Dikarya</taxon>
        <taxon>Ascomycota</taxon>
        <taxon>Pezizomycotina</taxon>
        <taxon>Pezizomycetes</taxon>
        <taxon>Pezizales</taxon>
        <taxon>Pyronemataceae</taxon>
        <taxon>Pyronema</taxon>
    </lineage>
</organism>
<dbReference type="OMA" id="NINHRSC"/>
<feature type="domain" description="Atg29 N-terminal" evidence="8">
    <location>
        <begin position="53"/>
        <end position="106"/>
    </location>
</feature>
<protein>
    <recommendedName>
        <fullName evidence="3">Autophagy-related protein 29</fullName>
    </recommendedName>
</protein>
<evidence type="ECO:0000256" key="6">
    <source>
        <dbReference type="ARBA" id="ARBA00023006"/>
    </source>
</evidence>
<feature type="compositionally biased region" description="Low complexity" evidence="7">
    <location>
        <begin position="327"/>
        <end position="342"/>
    </location>
</feature>
<reference evidence="9 10" key="1">
    <citation type="journal article" date="2013" name="PLoS Genet.">
        <title>The genome and development-dependent transcriptomes of Pyronema confluens: a window into fungal evolution.</title>
        <authorList>
            <person name="Traeger S."/>
            <person name="Altegoer F."/>
            <person name="Freitag M."/>
            <person name="Gabaldon T."/>
            <person name="Kempken F."/>
            <person name="Kumar A."/>
            <person name="Marcet-Houben M."/>
            <person name="Poggeler S."/>
            <person name="Stajich J.E."/>
            <person name="Nowrousian M."/>
        </authorList>
    </citation>
    <scope>NUCLEOTIDE SEQUENCE [LARGE SCALE GENOMIC DNA]</scope>
    <source>
        <strain evidence="10">CBS 100304</strain>
        <tissue evidence="9">Vegetative mycelium</tissue>
    </source>
</reference>
<evidence type="ECO:0000313" key="10">
    <source>
        <dbReference type="Proteomes" id="UP000018144"/>
    </source>
</evidence>
<dbReference type="PANTHER" id="PTHR40012:SF1">
    <property type="entry name" value="AUTOPHAGY-RELATED PROTEIN 29"/>
    <property type="match status" value="1"/>
</dbReference>
<sequence>MPQPPSPRQLSSRGASSAGNAPQNRPQILKERENSRRTTAGFVATRQLPEVQYTVYVRLPFNRNGFIDPPRVDWDTSKDQYVKQMLPTVMQFKEQDWDTLAAHLQVSRAFLLQEVAWQLENNLSSVRAQMTKTGTGTPVINTNNLPPPPSSGPVSPATPMTNTPRVTVPQPRLTSALSMRSATTPTPRGSPAPQQFLSNRRVPTDPLSTNAPRPVSRHSTEPLNTNRYTPNEPTISSSSRPHRFSNPIPTETDTNESAPPSECSTATSSEDEDDDQSHGRLIRRLPMFLKKQSSQSEDEEEPAFLPFSGTGTVTLPRPDALRRRVIDSAGPSSPSMGSSFSDLSDRCKRNPVNNGGGISEYDAGWRDRKPNINHRSCNG</sequence>
<dbReference type="OrthoDB" id="21072at2759"/>
<gene>
    <name evidence="9" type="ORF">PCON_12908</name>
</gene>
<feature type="compositionally biased region" description="Polar residues" evidence="7">
    <location>
        <begin position="172"/>
        <end position="198"/>
    </location>
</feature>
<comment type="subcellular location">
    <subcellularLocation>
        <location evidence="1">Preautophagosomal structure</location>
    </subcellularLocation>
</comment>
<feature type="region of interest" description="Disordered" evidence="7">
    <location>
        <begin position="291"/>
        <end position="379"/>
    </location>
</feature>
<evidence type="ECO:0000256" key="3">
    <source>
        <dbReference type="ARBA" id="ARBA00013784"/>
    </source>
</evidence>
<comment type="similarity">
    <text evidence="2">Belongs to the ATG29 family.</text>
</comment>
<feature type="compositionally biased region" description="Polar residues" evidence="7">
    <location>
        <begin position="247"/>
        <end position="258"/>
    </location>
</feature>
<keyword evidence="5" id="KW-0653">Protein transport</keyword>
<keyword evidence="4" id="KW-0813">Transport</keyword>
<keyword evidence="10" id="KW-1185">Reference proteome</keyword>
<feature type="region of interest" description="Disordered" evidence="7">
    <location>
        <begin position="1"/>
        <end position="40"/>
    </location>
</feature>
<evidence type="ECO:0000256" key="1">
    <source>
        <dbReference type="ARBA" id="ARBA00004329"/>
    </source>
</evidence>
<dbReference type="InterPro" id="IPR039362">
    <property type="entry name" value="ATG29_sf"/>
</dbReference>
<proteinExistence type="inferred from homology"/>